<sequence length="342" mass="38780">MRRSASRSIDWKSFQHFQAMATEQERLDLGLDWEEEEEEEKQQHLARVEDAADGAPTAVLCRFFVLGKCIYGSRCTFSHTLPHLVTDCAVDEADRLSAAAALVDCPFFLRGKCKFGERCRLRHDSVILSQAPDMPCATGRVSKPAAVSAACVDNQQEFTCGICFDDIVQSGKHFGLLSCDHCFCLECMRSWRQSKEMELVRACPACRIPSDYIVPSLTFCIGDEKRKAVEAYKSHLALRECKYFNGLLGSCPFGPRCFYAHLDASGRDVKPLDRPKRRMKAERNRSHHEDGDAMLQSLLQQYNHLFHFFEDADRGDSDLDDLEDSEEDHIGSGFSEDEYDTE</sequence>
<dbReference type="PROSITE" id="PS00518">
    <property type="entry name" value="ZF_RING_1"/>
    <property type="match status" value="1"/>
</dbReference>
<dbReference type="GO" id="GO:0008270">
    <property type="term" value="F:zinc ion binding"/>
    <property type="evidence" value="ECO:0007669"/>
    <property type="project" value="UniProtKB-KW"/>
</dbReference>
<name>A0AAV0U0S7_HYABA</name>
<feature type="domain" description="C3H1-type" evidence="9">
    <location>
        <begin position="55"/>
        <end position="82"/>
    </location>
</feature>
<reference evidence="10" key="1">
    <citation type="submission" date="2022-12" db="EMBL/GenBank/DDBJ databases">
        <authorList>
            <person name="Webb A."/>
        </authorList>
    </citation>
    <scope>NUCLEOTIDE SEQUENCE</scope>
    <source>
        <strain evidence="10">Hp1</strain>
    </source>
</reference>
<gene>
    <name evidence="10" type="ORF">HBR001_LOCUS4447</name>
</gene>
<evidence type="ECO:0000256" key="4">
    <source>
        <dbReference type="ARBA" id="ARBA00022771"/>
    </source>
</evidence>
<feature type="zinc finger region" description="C3H1-type" evidence="6">
    <location>
        <begin position="99"/>
        <end position="126"/>
    </location>
</feature>
<dbReference type="GO" id="GO:0000209">
    <property type="term" value="P:protein polyubiquitination"/>
    <property type="evidence" value="ECO:0007669"/>
    <property type="project" value="InterPro"/>
</dbReference>
<dbReference type="PANTHER" id="PTHR11224:SF10">
    <property type="entry name" value="IP09428P-RELATED"/>
    <property type="match status" value="1"/>
</dbReference>
<dbReference type="InterPro" id="IPR000571">
    <property type="entry name" value="Znf_CCCH"/>
</dbReference>
<feature type="domain" description="C3H1-type" evidence="9">
    <location>
        <begin position="240"/>
        <end position="264"/>
    </location>
</feature>
<feature type="region of interest" description="Disordered" evidence="7">
    <location>
        <begin position="317"/>
        <end position="342"/>
    </location>
</feature>
<dbReference type="Gene3D" id="3.30.40.10">
    <property type="entry name" value="Zinc/RING finger domain, C3HC4 (zinc finger)"/>
    <property type="match status" value="1"/>
</dbReference>
<protein>
    <recommendedName>
        <fullName evidence="12">RING-type E3 ubiquitin transferase</fullName>
    </recommendedName>
</protein>
<accession>A0AAV0U0S7</accession>
<dbReference type="Pfam" id="PF13639">
    <property type="entry name" value="zf-RING_2"/>
    <property type="match status" value="1"/>
</dbReference>
<organism evidence="10 11">
    <name type="scientific">Hyaloperonospora brassicae</name>
    <name type="common">Brassica downy mildew</name>
    <name type="synonym">Peronospora brassicae</name>
    <dbReference type="NCBI Taxonomy" id="162125"/>
    <lineage>
        <taxon>Eukaryota</taxon>
        <taxon>Sar</taxon>
        <taxon>Stramenopiles</taxon>
        <taxon>Oomycota</taxon>
        <taxon>Peronosporomycetes</taxon>
        <taxon>Peronosporales</taxon>
        <taxon>Peronosporaceae</taxon>
        <taxon>Hyaloperonospora</taxon>
    </lineage>
</organism>
<evidence type="ECO:0000259" key="8">
    <source>
        <dbReference type="PROSITE" id="PS50089"/>
    </source>
</evidence>
<dbReference type="GO" id="GO:0061630">
    <property type="term" value="F:ubiquitin protein ligase activity"/>
    <property type="evidence" value="ECO:0007669"/>
    <property type="project" value="InterPro"/>
</dbReference>
<evidence type="ECO:0000313" key="11">
    <source>
        <dbReference type="Proteomes" id="UP001162031"/>
    </source>
</evidence>
<dbReference type="InterPro" id="IPR001841">
    <property type="entry name" value="Znf_RING"/>
</dbReference>
<keyword evidence="4 6" id="KW-0863">Zinc-finger</keyword>
<evidence type="ECO:0008006" key="12">
    <source>
        <dbReference type="Google" id="ProtNLM"/>
    </source>
</evidence>
<dbReference type="EMBL" id="CANTFL010000970">
    <property type="protein sequence ID" value="CAI5728947.1"/>
    <property type="molecule type" value="Genomic_DNA"/>
</dbReference>
<dbReference type="InterPro" id="IPR036855">
    <property type="entry name" value="Znf_CCCH_sf"/>
</dbReference>
<dbReference type="PROSITE" id="PS50103">
    <property type="entry name" value="ZF_C3H1"/>
    <property type="match status" value="3"/>
</dbReference>
<dbReference type="InterPro" id="IPR045072">
    <property type="entry name" value="MKRN-like"/>
</dbReference>
<evidence type="ECO:0000256" key="3">
    <source>
        <dbReference type="ARBA" id="ARBA00022737"/>
    </source>
</evidence>
<dbReference type="InterPro" id="IPR041367">
    <property type="entry name" value="Znf-CCCH_4"/>
</dbReference>
<evidence type="ECO:0000256" key="1">
    <source>
        <dbReference type="ARBA" id="ARBA00022679"/>
    </source>
</evidence>
<dbReference type="Pfam" id="PF14608">
    <property type="entry name" value="zf-CCCH_2"/>
    <property type="match status" value="1"/>
</dbReference>
<feature type="compositionally biased region" description="Acidic residues" evidence="7">
    <location>
        <begin position="318"/>
        <end position="327"/>
    </location>
</feature>
<dbReference type="SMART" id="SM00184">
    <property type="entry name" value="RING"/>
    <property type="match status" value="1"/>
</dbReference>
<dbReference type="PROSITE" id="PS50089">
    <property type="entry name" value="ZF_RING_2"/>
    <property type="match status" value="1"/>
</dbReference>
<dbReference type="InterPro" id="IPR013083">
    <property type="entry name" value="Znf_RING/FYVE/PHD"/>
</dbReference>
<feature type="zinc finger region" description="C3H1-type" evidence="6">
    <location>
        <begin position="240"/>
        <end position="264"/>
    </location>
</feature>
<keyword evidence="11" id="KW-1185">Reference proteome</keyword>
<evidence type="ECO:0000259" key="9">
    <source>
        <dbReference type="PROSITE" id="PS50103"/>
    </source>
</evidence>
<evidence type="ECO:0000256" key="6">
    <source>
        <dbReference type="PROSITE-ProRule" id="PRU00723"/>
    </source>
</evidence>
<dbReference type="AlphaFoldDB" id="A0AAV0U0S7"/>
<feature type="domain" description="C3H1-type" evidence="9">
    <location>
        <begin position="99"/>
        <end position="126"/>
    </location>
</feature>
<evidence type="ECO:0000256" key="2">
    <source>
        <dbReference type="ARBA" id="ARBA00022723"/>
    </source>
</evidence>
<feature type="zinc finger region" description="C3H1-type" evidence="6">
    <location>
        <begin position="55"/>
        <end position="82"/>
    </location>
</feature>
<keyword evidence="2 6" id="KW-0479">Metal-binding</keyword>
<keyword evidence="5 6" id="KW-0862">Zinc</keyword>
<evidence type="ECO:0000256" key="7">
    <source>
        <dbReference type="SAM" id="MobiDB-lite"/>
    </source>
</evidence>
<dbReference type="CDD" id="cd16521">
    <property type="entry name" value="RING-HC_MKRN"/>
    <property type="match status" value="1"/>
</dbReference>
<dbReference type="Pfam" id="PF18044">
    <property type="entry name" value="zf-CCCH_4"/>
    <property type="match status" value="2"/>
</dbReference>
<dbReference type="PANTHER" id="PTHR11224">
    <property type="entry name" value="MAKORIN-RELATED"/>
    <property type="match status" value="1"/>
</dbReference>
<proteinExistence type="predicted"/>
<feature type="compositionally biased region" description="Basic and acidic residues" evidence="7">
    <location>
        <begin position="281"/>
        <end position="290"/>
    </location>
</feature>
<feature type="region of interest" description="Disordered" evidence="7">
    <location>
        <begin position="270"/>
        <end position="290"/>
    </location>
</feature>
<dbReference type="SUPFAM" id="SSF57850">
    <property type="entry name" value="RING/U-box"/>
    <property type="match status" value="1"/>
</dbReference>
<dbReference type="SUPFAM" id="SSF90229">
    <property type="entry name" value="CCCH zinc finger"/>
    <property type="match status" value="1"/>
</dbReference>
<dbReference type="InterPro" id="IPR017907">
    <property type="entry name" value="Znf_RING_CS"/>
</dbReference>
<evidence type="ECO:0000313" key="10">
    <source>
        <dbReference type="EMBL" id="CAI5728947.1"/>
    </source>
</evidence>
<dbReference type="SMART" id="SM00356">
    <property type="entry name" value="ZnF_C3H1"/>
    <property type="match status" value="3"/>
</dbReference>
<evidence type="ECO:0000256" key="5">
    <source>
        <dbReference type="ARBA" id="ARBA00022833"/>
    </source>
</evidence>
<keyword evidence="3" id="KW-0677">Repeat</keyword>
<keyword evidence="1" id="KW-0808">Transferase</keyword>
<feature type="domain" description="RING-type" evidence="8">
    <location>
        <begin position="160"/>
        <end position="207"/>
    </location>
</feature>
<comment type="caution">
    <text evidence="10">The sequence shown here is derived from an EMBL/GenBank/DDBJ whole genome shotgun (WGS) entry which is preliminary data.</text>
</comment>
<dbReference type="Proteomes" id="UP001162031">
    <property type="component" value="Unassembled WGS sequence"/>
</dbReference>
<dbReference type="Gene3D" id="2.30.30.1190">
    <property type="match status" value="2"/>
</dbReference>